<evidence type="ECO:0000256" key="1">
    <source>
        <dbReference type="SAM" id="SignalP"/>
    </source>
</evidence>
<feature type="domain" description="Glycosyl hydrolase-like 10" evidence="2">
    <location>
        <begin position="143"/>
        <end position="303"/>
    </location>
</feature>
<dbReference type="CDD" id="cd03143">
    <property type="entry name" value="A4_beta-galactosidase_middle_domain"/>
    <property type="match status" value="1"/>
</dbReference>
<comment type="caution">
    <text evidence="3">The sequence shown here is derived from an EMBL/GenBank/DDBJ whole genome shotgun (WGS) entry which is preliminary data.</text>
</comment>
<dbReference type="Pfam" id="PF02638">
    <property type="entry name" value="GHL10"/>
    <property type="match status" value="1"/>
</dbReference>
<dbReference type="Proteomes" id="UP000179129">
    <property type="component" value="Unassembled WGS sequence"/>
</dbReference>
<evidence type="ECO:0000259" key="2">
    <source>
        <dbReference type="Pfam" id="PF02638"/>
    </source>
</evidence>
<dbReference type="InterPro" id="IPR017853">
    <property type="entry name" value="GH"/>
</dbReference>
<dbReference type="InterPro" id="IPR029062">
    <property type="entry name" value="Class_I_gatase-like"/>
</dbReference>
<reference evidence="3 4" key="1">
    <citation type="journal article" date="2016" name="Nat. Commun.">
        <title>Thousands of microbial genomes shed light on interconnected biogeochemical processes in an aquifer system.</title>
        <authorList>
            <person name="Anantharaman K."/>
            <person name="Brown C.T."/>
            <person name="Hug L.A."/>
            <person name="Sharon I."/>
            <person name="Castelle C.J."/>
            <person name="Probst A.J."/>
            <person name="Thomas B.C."/>
            <person name="Singh A."/>
            <person name="Wilkins M.J."/>
            <person name="Karaoz U."/>
            <person name="Brodie E.L."/>
            <person name="Williams K.H."/>
            <person name="Hubbard S.S."/>
            <person name="Banfield J.F."/>
        </authorList>
    </citation>
    <scope>NUCLEOTIDE SEQUENCE [LARGE SCALE GENOMIC DNA]</scope>
</reference>
<accession>A0A1F5YJP1</accession>
<dbReference type="Gene3D" id="3.20.20.80">
    <property type="entry name" value="Glycosidases"/>
    <property type="match status" value="1"/>
</dbReference>
<sequence length="672" mass="77350">MNFTKPASFILFCGLLFSYGFCRAAEAQPANSHWWLEEGACFVGNWEPLSFRIRNGHVPRDYRAHYEFEHRESTVEALKAAGVDMVITHFYKGLGLEHEQEDLAYTKKLAGFLKQHRMYSGAYIGSTLFSETLYAEIPDAENWVQRDHRGEPINYGDQYFRERADFTHPGYRAQIEKAVYLAIKDYGMDLIHFDNFYTMFPLDAGYTPHIQQLFREYLEKKYAPELRKIRLGFEDLSRIRPPRVANRPMEPVTDPLVQEWIMFRVEALAGFIRELSEHIRALNPETAVEFNPHGLWGQNSAYTNGMDHARLLPWSDFFWSEDPDQAAYFPDQNRLVSKIRSYKLARRFGNALFSYNSNPLELAEALAFNRMCLGDVGWPIIEQPDGKPRDRAFLRFFNEHKALYRDLEELDDVGVMRDFESMTFSGWKPFLGTVQAEQALIQSRVPFSLLFDKDWDRLSAWKVVVLASQENLADEEIEALKKYVDSGGGLAVVGRSTGACDTWRRARDGADGFWKLLGLENPLKEPGRPARMTLGRGRVFYLPEFETDPRVPAAADEVQPDYWYRPLNWEEFLSGLAFCRGGDFTVQVDAEPWVAAQYYKKGSSRQVHLVNYRTGKPVSRIKVVLTESGWKPEKASLLSPEHEPLALQIAKNGQGWAVLVPELKTYEVAVLE</sequence>
<keyword evidence="1" id="KW-0732">Signal</keyword>
<dbReference type="Gene3D" id="3.40.50.880">
    <property type="match status" value="1"/>
</dbReference>
<dbReference type="EMBL" id="MFIX01000260">
    <property type="protein sequence ID" value="OGG00401.1"/>
    <property type="molecule type" value="Genomic_DNA"/>
</dbReference>
<proteinExistence type="predicted"/>
<feature type="chain" id="PRO_5009522482" description="Glycosyl hydrolase-like 10 domain-containing protein" evidence="1">
    <location>
        <begin position="25"/>
        <end position="672"/>
    </location>
</feature>
<gene>
    <name evidence="3" type="ORF">A3F83_00610</name>
</gene>
<evidence type="ECO:0000313" key="3">
    <source>
        <dbReference type="EMBL" id="OGG00401.1"/>
    </source>
</evidence>
<organism evidence="3 4">
    <name type="scientific">Candidatus Glassbacteria bacterium RIFCSPLOWO2_12_FULL_58_11</name>
    <dbReference type="NCBI Taxonomy" id="1817867"/>
    <lineage>
        <taxon>Bacteria</taxon>
        <taxon>Candidatus Glassiibacteriota</taxon>
    </lineage>
</organism>
<evidence type="ECO:0000313" key="4">
    <source>
        <dbReference type="Proteomes" id="UP000179129"/>
    </source>
</evidence>
<feature type="signal peptide" evidence="1">
    <location>
        <begin position="1"/>
        <end position="24"/>
    </location>
</feature>
<dbReference type="AlphaFoldDB" id="A0A1F5YJP1"/>
<name>A0A1F5YJP1_9BACT</name>
<dbReference type="InterPro" id="IPR003790">
    <property type="entry name" value="GHL10"/>
</dbReference>
<dbReference type="SUPFAM" id="SSF52317">
    <property type="entry name" value="Class I glutamine amidotransferase-like"/>
    <property type="match status" value="1"/>
</dbReference>
<dbReference type="SUPFAM" id="SSF51445">
    <property type="entry name" value="(Trans)glycosidases"/>
    <property type="match status" value="1"/>
</dbReference>
<protein>
    <recommendedName>
        <fullName evidence="2">Glycosyl hydrolase-like 10 domain-containing protein</fullName>
    </recommendedName>
</protein>